<dbReference type="PROSITE" id="PS51892">
    <property type="entry name" value="SUBTILASE"/>
    <property type="match status" value="1"/>
</dbReference>
<dbReference type="EMBL" id="CP020370">
    <property type="protein sequence ID" value="AUB81418.1"/>
    <property type="molecule type" value="Genomic_DNA"/>
</dbReference>
<feature type="region of interest" description="Disordered" evidence="6">
    <location>
        <begin position="386"/>
        <end position="406"/>
    </location>
</feature>
<dbReference type="GO" id="GO:0006508">
    <property type="term" value="P:proteolysis"/>
    <property type="evidence" value="ECO:0007669"/>
    <property type="project" value="UniProtKB-KW"/>
</dbReference>
<dbReference type="Pfam" id="PF00082">
    <property type="entry name" value="Peptidase_S8"/>
    <property type="match status" value="1"/>
</dbReference>
<dbReference type="PANTHER" id="PTHR43806:SF11">
    <property type="entry name" value="CEREVISIN-RELATED"/>
    <property type="match status" value="1"/>
</dbReference>
<dbReference type="InterPro" id="IPR023827">
    <property type="entry name" value="Peptidase_S8_Asp-AS"/>
</dbReference>
<protein>
    <recommendedName>
        <fullName evidence="7">Peptidase S8/S53 domain-containing protein</fullName>
    </recommendedName>
</protein>
<dbReference type="GO" id="GO:0004252">
    <property type="term" value="F:serine-type endopeptidase activity"/>
    <property type="evidence" value="ECO:0007669"/>
    <property type="project" value="UniProtKB-UniRule"/>
</dbReference>
<proteinExistence type="inferred from homology"/>
<gene>
    <name evidence="8" type="ORF">THSYN_10940</name>
</gene>
<evidence type="ECO:0000256" key="1">
    <source>
        <dbReference type="ARBA" id="ARBA00011073"/>
    </source>
</evidence>
<feature type="active site" description="Charge relay system" evidence="5">
    <location>
        <position position="105"/>
    </location>
</feature>
<dbReference type="InterPro" id="IPR036852">
    <property type="entry name" value="Peptidase_S8/S53_dom_sf"/>
</dbReference>
<organism evidence="8 9">
    <name type="scientific">Candidatus Thiodictyon syntrophicum</name>
    <dbReference type="NCBI Taxonomy" id="1166950"/>
    <lineage>
        <taxon>Bacteria</taxon>
        <taxon>Pseudomonadati</taxon>
        <taxon>Pseudomonadota</taxon>
        <taxon>Gammaproteobacteria</taxon>
        <taxon>Chromatiales</taxon>
        <taxon>Chromatiaceae</taxon>
        <taxon>Thiodictyon</taxon>
    </lineage>
</organism>
<sequence>MKLVDGLSPAAQAAVIARHGAAEQSAVAPLRLHVVEVPAADLSQALQAFGADPQVESVEAVKTRRAEWLSNDACVADQWSLARIGWPAVYSTLTPTGTATVALLDTGVEDTHPDLEGHLRPGTSLLDGGDGLTDPAGHGTQLAGLLAAVADNQQGIAGVAFSGVTVLPVTVLDAAGVGQDSAIIAGIVWAADHGADVILMGFGNPDDSAHLQDAIDYAWSKGAVLVAVAGNAGATTPSYPAANRAVIGIAASDQADRLADFSSRGGAIFLAAPGTELATTDRQGGYCTVSGTSPAAALVAGAAALLKAAEPTLTNGQVLGRLARGAAPVADPQEAPDAGFGRVDLAAALADTGTDELAPLEALAGVYGWPTPAALAAAEEAAAPAAAGATDPAGGPAPLAPADTPTDTRAAAQSADYTAASSDPVLPDAPVDNFPVTDGQVNAAAVDSATGITYIGGEFGMVGPYTGHGTPIDTATGQVSATFPTISGTIYSAAADGDGGWYIGGAFTSINGVARDHVAHIKSDGTLDAAWAPSASYIVRALAVSGQIVYAGGDFLTIKWHAAQPSGGHRCRRHPHRLEPQCQRQRHGPGGERDDRLRRGLFHQRRRHHAQSTRRHRYRRHPRRLEPQCQQHRQCPGDERDERRCRGLFQHHRRHHPQPSGGHRCRRHPHRLEPQCQQHRQRPGGERDDRLCRG</sequence>
<dbReference type="Proteomes" id="UP000232638">
    <property type="component" value="Chromosome"/>
</dbReference>
<dbReference type="InterPro" id="IPR050131">
    <property type="entry name" value="Peptidase_S8_subtilisin-like"/>
</dbReference>
<feature type="compositionally biased region" description="Basic residues" evidence="6">
    <location>
        <begin position="649"/>
        <end position="670"/>
    </location>
</feature>
<feature type="compositionally biased region" description="Basic and acidic residues" evidence="6">
    <location>
        <begin position="683"/>
        <end position="694"/>
    </location>
</feature>
<evidence type="ECO:0000259" key="7">
    <source>
        <dbReference type="Pfam" id="PF00082"/>
    </source>
</evidence>
<keyword evidence="3 5" id="KW-0378">Hydrolase</keyword>
<feature type="active site" description="Charge relay system" evidence="5">
    <location>
        <position position="138"/>
    </location>
</feature>
<dbReference type="PROSITE" id="PS00136">
    <property type="entry name" value="SUBTILASE_ASP"/>
    <property type="match status" value="1"/>
</dbReference>
<feature type="active site" description="Charge relay system" evidence="5">
    <location>
        <position position="293"/>
    </location>
</feature>
<dbReference type="PRINTS" id="PR00723">
    <property type="entry name" value="SUBTILISIN"/>
</dbReference>
<dbReference type="Gene3D" id="3.40.50.200">
    <property type="entry name" value="Peptidase S8/S53 domain"/>
    <property type="match status" value="1"/>
</dbReference>
<evidence type="ECO:0000256" key="2">
    <source>
        <dbReference type="ARBA" id="ARBA00022670"/>
    </source>
</evidence>
<dbReference type="SUPFAM" id="SSF52743">
    <property type="entry name" value="Subtilisin-like"/>
    <property type="match status" value="1"/>
</dbReference>
<feature type="compositionally biased region" description="Basic and acidic residues" evidence="6">
    <location>
        <begin position="635"/>
        <end position="645"/>
    </location>
</feature>
<keyword evidence="2 5" id="KW-0645">Protease</keyword>
<dbReference type="Gene3D" id="2.80.10.50">
    <property type="match status" value="1"/>
</dbReference>
<evidence type="ECO:0000256" key="6">
    <source>
        <dbReference type="SAM" id="MobiDB-lite"/>
    </source>
</evidence>
<dbReference type="AlphaFoldDB" id="A0A2K8U732"/>
<name>A0A2K8U732_9GAMM</name>
<feature type="compositionally biased region" description="Basic and acidic residues" evidence="6">
    <location>
        <begin position="589"/>
        <end position="598"/>
    </location>
</feature>
<evidence type="ECO:0000313" key="9">
    <source>
        <dbReference type="Proteomes" id="UP000232638"/>
    </source>
</evidence>
<evidence type="ECO:0000256" key="3">
    <source>
        <dbReference type="ARBA" id="ARBA00022801"/>
    </source>
</evidence>
<feature type="region of interest" description="Disordered" evidence="6">
    <location>
        <begin position="565"/>
        <end position="694"/>
    </location>
</feature>
<comment type="similarity">
    <text evidence="1 5">Belongs to the peptidase S8 family.</text>
</comment>
<evidence type="ECO:0000256" key="4">
    <source>
        <dbReference type="ARBA" id="ARBA00022825"/>
    </source>
</evidence>
<keyword evidence="9" id="KW-1185">Reference proteome</keyword>
<accession>A0A2K8U732</accession>
<dbReference type="PANTHER" id="PTHR43806">
    <property type="entry name" value="PEPTIDASE S8"/>
    <property type="match status" value="1"/>
</dbReference>
<keyword evidence="4 5" id="KW-0720">Serine protease</keyword>
<evidence type="ECO:0000256" key="5">
    <source>
        <dbReference type="PROSITE-ProRule" id="PRU01240"/>
    </source>
</evidence>
<evidence type="ECO:0000313" key="8">
    <source>
        <dbReference type="EMBL" id="AUB81418.1"/>
    </source>
</evidence>
<dbReference type="KEGG" id="tsy:THSYN_10940"/>
<dbReference type="SUPFAM" id="SSF50998">
    <property type="entry name" value="Quinoprotein alcohol dehydrogenase-like"/>
    <property type="match status" value="1"/>
</dbReference>
<feature type="domain" description="Peptidase S8/S53" evidence="7">
    <location>
        <begin position="99"/>
        <end position="335"/>
    </location>
</feature>
<dbReference type="InterPro" id="IPR015500">
    <property type="entry name" value="Peptidase_S8_subtilisin-rel"/>
</dbReference>
<reference evidence="8 9" key="1">
    <citation type="submission" date="2017-03" db="EMBL/GenBank/DDBJ databases">
        <title>Complete genome sequence of Candidatus 'Thiodictyon syntrophicum' sp. nov. strain Cad16T, a photolithoautotroph purple sulfur bacterium isolated from an alpine meromictic lake.</title>
        <authorList>
            <person name="Luedin S.M."/>
            <person name="Pothier J.F."/>
            <person name="Danza F."/>
            <person name="Storelli N."/>
            <person name="Wittwer M."/>
            <person name="Tonolla M."/>
        </authorList>
    </citation>
    <scope>NUCLEOTIDE SEQUENCE [LARGE SCALE GENOMIC DNA]</scope>
    <source>
        <strain evidence="8 9">Cad16T</strain>
    </source>
</reference>
<dbReference type="InterPro" id="IPR000209">
    <property type="entry name" value="Peptidase_S8/S53_dom"/>
</dbReference>
<dbReference type="InterPro" id="IPR011047">
    <property type="entry name" value="Quinoprotein_ADH-like_sf"/>
</dbReference>
<feature type="compositionally biased region" description="Basic residues" evidence="6">
    <location>
        <begin position="599"/>
        <end position="623"/>
    </location>
</feature>